<feature type="signal peptide" evidence="1">
    <location>
        <begin position="1"/>
        <end position="36"/>
    </location>
</feature>
<gene>
    <name evidence="4" type="ORF">E4633_11305</name>
    <name evidence="3" type="ORF">E4633_15695</name>
</gene>
<reference evidence="4 5" key="1">
    <citation type="submission" date="2019-04" db="EMBL/GenBank/DDBJ databases">
        <title>Geobacter oryzae sp. nov., ferric-reducing bacteria isolated from paddy soil.</title>
        <authorList>
            <person name="Xu Z."/>
            <person name="Masuda Y."/>
            <person name="Itoh H."/>
            <person name="Senoo K."/>
        </authorList>
    </citation>
    <scope>NUCLEOTIDE SEQUENCE [LARGE SCALE GENOMIC DNA]</scope>
    <source>
        <strain evidence="4 5">Red111</strain>
    </source>
</reference>
<proteinExistence type="predicted"/>
<keyword evidence="5" id="KW-1185">Reference proteome</keyword>
<dbReference type="InterPro" id="IPR003961">
    <property type="entry name" value="FN3_dom"/>
</dbReference>
<dbReference type="CDD" id="cd00063">
    <property type="entry name" value="FN3"/>
    <property type="match status" value="1"/>
</dbReference>
<dbReference type="Pfam" id="PF00041">
    <property type="entry name" value="fn3"/>
    <property type="match status" value="1"/>
</dbReference>
<dbReference type="InterPro" id="IPR013783">
    <property type="entry name" value="Ig-like_fold"/>
</dbReference>
<feature type="chain" id="PRO_5044609014" evidence="1">
    <location>
        <begin position="37"/>
        <end position="381"/>
    </location>
</feature>
<dbReference type="PROSITE" id="PS50853">
    <property type="entry name" value="FN3"/>
    <property type="match status" value="1"/>
</dbReference>
<sequence length="381" mass="38467">MGVSMLSNGKANTFSALSALLSVAILLIVAPATSLATDVSLAWDPSPDPDLAGYHIYYQANSGAFPFQGTGAIEGNAPVDGRNSTSATISGLDPANSYYFAVTAYNSSGAESVYSNIVTVPEALPPTVSITSPANSDAVSGTVTVTASATDNAGIARVQFLVNGVPVFETAKPPYSFAWNVASLAKGSYDLAARAVDVSGNEAVSKAVTVSVPGDVISPTVSLVTPSQASAVGGTVSISASAKDDVGVARLELYLDGTSVYSGAQNTVSFDFNSTLAANGSHIVSARAYDAAGNTGSASATFSVYNAVKLTDPTPPATVSAPLTIADAQLALQIASSQVAPGSEELLRLDLAPYVNGTSQPNGRIDTGDIVVILSLLTGKI</sequence>
<evidence type="ECO:0000313" key="3">
    <source>
        <dbReference type="EMBL" id="TGU70447.1"/>
    </source>
</evidence>
<keyword evidence="1" id="KW-0732">Signal</keyword>
<evidence type="ECO:0000313" key="4">
    <source>
        <dbReference type="EMBL" id="TGU72867.1"/>
    </source>
</evidence>
<feature type="domain" description="Fibronectin type-III" evidence="2">
    <location>
        <begin position="24"/>
        <end position="126"/>
    </location>
</feature>
<evidence type="ECO:0000313" key="5">
    <source>
        <dbReference type="Proteomes" id="UP000306416"/>
    </source>
</evidence>
<evidence type="ECO:0000259" key="2">
    <source>
        <dbReference type="PROSITE" id="PS50853"/>
    </source>
</evidence>
<dbReference type="Pfam" id="PF17957">
    <property type="entry name" value="Big_7"/>
    <property type="match status" value="2"/>
</dbReference>
<accession>A0A4S1CH14</accession>
<organism evidence="4 5">
    <name type="scientific">Geomonas terrae</name>
    <dbReference type="NCBI Taxonomy" id="2562681"/>
    <lineage>
        <taxon>Bacteria</taxon>
        <taxon>Pseudomonadati</taxon>
        <taxon>Thermodesulfobacteriota</taxon>
        <taxon>Desulfuromonadia</taxon>
        <taxon>Geobacterales</taxon>
        <taxon>Geobacteraceae</taxon>
        <taxon>Geomonas</taxon>
    </lineage>
</organism>
<dbReference type="Gene3D" id="2.60.40.10">
    <property type="entry name" value="Immunoglobulins"/>
    <property type="match status" value="3"/>
</dbReference>
<dbReference type="SUPFAM" id="SSF49265">
    <property type="entry name" value="Fibronectin type III"/>
    <property type="match status" value="1"/>
</dbReference>
<dbReference type="EMBL" id="SRSC01000002">
    <property type="protein sequence ID" value="TGU72867.1"/>
    <property type="molecule type" value="Genomic_DNA"/>
</dbReference>
<dbReference type="InterPro" id="IPR036116">
    <property type="entry name" value="FN3_sf"/>
</dbReference>
<dbReference type="EMBL" id="SRSC01000004">
    <property type="protein sequence ID" value="TGU70447.1"/>
    <property type="molecule type" value="Genomic_DNA"/>
</dbReference>
<comment type="caution">
    <text evidence="4">The sequence shown here is derived from an EMBL/GenBank/DDBJ whole genome shotgun (WGS) entry which is preliminary data.</text>
</comment>
<dbReference type="AlphaFoldDB" id="A0A4S1CH14"/>
<dbReference type="SMART" id="SM00060">
    <property type="entry name" value="FN3"/>
    <property type="match status" value="1"/>
</dbReference>
<protein>
    <submittedName>
        <fullName evidence="4">Fibronectin type III domain-containing protein</fullName>
    </submittedName>
</protein>
<evidence type="ECO:0000256" key="1">
    <source>
        <dbReference type="SAM" id="SignalP"/>
    </source>
</evidence>
<name>A0A4S1CH14_9BACT</name>
<dbReference type="Proteomes" id="UP000306416">
    <property type="component" value="Unassembled WGS sequence"/>
</dbReference>